<evidence type="ECO:0000313" key="2">
    <source>
        <dbReference type="EMBL" id="NIJ54056.1"/>
    </source>
</evidence>
<dbReference type="Proteomes" id="UP001179181">
    <property type="component" value="Unassembled WGS sequence"/>
</dbReference>
<comment type="caution">
    <text evidence="2">The sequence shown here is derived from an EMBL/GenBank/DDBJ whole genome shotgun (WGS) entry which is preliminary data.</text>
</comment>
<reference evidence="2 3" key="1">
    <citation type="submission" date="2020-03" db="EMBL/GenBank/DDBJ databases">
        <title>Genomic Encyclopedia of Type Strains, Phase IV (KMG-IV): sequencing the most valuable type-strain genomes for metagenomic binning, comparative biology and taxonomic classification.</title>
        <authorList>
            <person name="Goeker M."/>
        </authorList>
    </citation>
    <scope>NUCLEOTIDE SEQUENCE [LARGE SCALE GENOMIC DNA]</scope>
    <source>
        <strain evidence="2 3">DSM 102865</strain>
    </source>
</reference>
<evidence type="ECO:0000313" key="3">
    <source>
        <dbReference type="Proteomes" id="UP001179181"/>
    </source>
</evidence>
<sequence>MKYLAIPLLAGAVFCCTQAPAQKLEFKEHISKQFTLTQNASANTLAIYNVNGFIKVEGYNGDKVLLEIDKTISAKTQEILETGKQEFKIDFEQTADSITAYITNPFDSRPDRNNKNWNGPKIHYHYELNFTVKVPYSLNLHVSTVNGGDVTVNDVTGSLGVYNVNGAIKLVNAKGAANVRTVNGNVDANYLTLPPGESDFKTLNGDIKISYPAALSVDCQFKTFNGNFYTDFTEVESLPVKVIKNEEKKDNKTVYKLSTDTRIRIGKGGAVYKFETFNGNIYLKKQS</sequence>
<evidence type="ECO:0000259" key="1">
    <source>
        <dbReference type="Pfam" id="PF13349"/>
    </source>
</evidence>
<dbReference type="Pfam" id="PF13349">
    <property type="entry name" value="DUF4097"/>
    <property type="match status" value="1"/>
</dbReference>
<accession>A0ABX0UM66</accession>
<proteinExistence type="predicted"/>
<dbReference type="EMBL" id="JAASQJ010000003">
    <property type="protein sequence ID" value="NIJ54056.1"/>
    <property type="molecule type" value="Genomic_DNA"/>
</dbReference>
<gene>
    <name evidence="2" type="ORF">FHS68_003238</name>
</gene>
<feature type="domain" description="DUF4097" evidence="1">
    <location>
        <begin position="146"/>
        <end position="248"/>
    </location>
</feature>
<keyword evidence="3" id="KW-1185">Reference proteome</keyword>
<name>A0ABX0UM66_9BACT</name>
<protein>
    <submittedName>
        <fullName evidence="2">DUF4097 and DUF4098 domain-containing protein YvlB</fullName>
    </submittedName>
</protein>
<dbReference type="InterPro" id="IPR025164">
    <property type="entry name" value="Toastrack_DUF4097"/>
</dbReference>
<dbReference type="RefSeq" id="WP_167271791.1">
    <property type="nucleotide sequence ID" value="NZ_JAASQJ010000003.1"/>
</dbReference>
<organism evidence="2 3">
    <name type="scientific">Dyadobacter arcticus</name>
    <dbReference type="NCBI Taxonomy" id="1078754"/>
    <lineage>
        <taxon>Bacteria</taxon>
        <taxon>Pseudomonadati</taxon>
        <taxon>Bacteroidota</taxon>
        <taxon>Cytophagia</taxon>
        <taxon>Cytophagales</taxon>
        <taxon>Spirosomataceae</taxon>
        <taxon>Dyadobacter</taxon>
    </lineage>
</organism>